<keyword evidence="2" id="KW-1185">Reference proteome</keyword>
<organism evidence="1 2">
    <name type="scientific">Stereocaulon virgatum</name>
    <dbReference type="NCBI Taxonomy" id="373712"/>
    <lineage>
        <taxon>Eukaryota</taxon>
        <taxon>Fungi</taxon>
        <taxon>Dikarya</taxon>
        <taxon>Ascomycota</taxon>
        <taxon>Pezizomycotina</taxon>
        <taxon>Lecanoromycetes</taxon>
        <taxon>OSLEUM clade</taxon>
        <taxon>Lecanoromycetidae</taxon>
        <taxon>Lecanorales</taxon>
        <taxon>Lecanorineae</taxon>
        <taxon>Stereocaulaceae</taxon>
        <taxon>Stereocaulon</taxon>
    </lineage>
</organism>
<name>A0ABR4AGH4_9LECA</name>
<proteinExistence type="predicted"/>
<protein>
    <submittedName>
        <fullName evidence="1">Uncharacterized protein</fullName>
    </submittedName>
</protein>
<accession>A0ABR4AGH4</accession>
<gene>
    <name evidence="1" type="ORF">N7G274_003461</name>
</gene>
<sequence length="450" mass="49497">MFPLVQNFPENYLIHISTDSGECILPVWAHSILGLTVLILGEGHRPDLKLGQGDPQIVVDISVANAYIYPASITLLDSSKEPHEELITISPDLDESIIDGTWKIPAKGYGKSILEFVCDKYGFDLLGGNSEASRAIVDEMALVASANAQMIAKSLVRNKPVGMVSTPAQPAFTIKCVTEQRQILRAAKFLFERPELEDEEISVYQTSTPLHQNTPLPSSVAGALQVARRTNQEWNANFFWKPIVKAVQALSLLLLAFAHVRNLDECGALPLCGSYTLLQQHGLITPFAPTSGPDVHAEINVENASWFNVIVLLLFGHIVDVNHYTTCLISDRGWSIYMNTFRTPDPAFIDPGFFRIQPGVPVRNGVRKHAILDGPATGLDSSRWNISNTSGQNISLSCFDNVVFGNNEHGERRDAFVLNLRLVMLEHPNANALLTRRTGTEGAECCTVDI</sequence>
<evidence type="ECO:0000313" key="2">
    <source>
        <dbReference type="Proteomes" id="UP001590950"/>
    </source>
</evidence>
<dbReference type="EMBL" id="JBEFKJ010000010">
    <property type="protein sequence ID" value="KAL2043941.1"/>
    <property type="molecule type" value="Genomic_DNA"/>
</dbReference>
<reference evidence="1 2" key="1">
    <citation type="submission" date="2024-09" db="EMBL/GenBank/DDBJ databases">
        <title>Rethinking Asexuality: The Enigmatic Case of Functional Sexual Genes in Lepraria (Stereocaulaceae).</title>
        <authorList>
            <person name="Doellman M."/>
            <person name="Sun Y."/>
            <person name="Barcenas-Pena A."/>
            <person name="Lumbsch H.T."/>
            <person name="Grewe F."/>
        </authorList>
    </citation>
    <scope>NUCLEOTIDE SEQUENCE [LARGE SCALE GENOMIC DNA]</scope>
    <source>
        <strain evidence="1 2">Mercado 3170</strain>
    </source>
</reference>
<comment type="caution">
    <text evidence="1">The sequence shown here is derived from an EMBL/GenBank/DDBJ whole genome shotgun (WGS) entry which is preliminary data.</text>
</comment>
<evidence type="ECO:0000313" key="1">
    <source>
        <dbReference type="EMBL" id="KAL2043941.1"/>
    </source>
</evidence>
<dbReference type="Proteomes" id="UP001590950">
    <property type="component" value="Unassembled WGS sequence"/>
</dbReference>